<feature type="compositionally biased region" description="Basic and acidic residues" evidence="1">
    <location>
        <begin position="56"/>
        <end position="68"/>
    </location>
</feature>
<reference evidence="2" key="1">
    <citation type="submission" date="2020-07" db="EMBL/GenBank/DDBJ databases">
        <title>Clarias magur genome sequencing, assembly and annotation.</title>
        <authorList>
            <person name="Kushwaha B."/>
            <person name="Kumar R."/>
            <person name="Das P."/>
            <person name="Joshi C.G."/>
            <person name="Kumar D."/>
            <person name="Nagpure N.S."/>
            <person name="Pandey M."/>
            <person name="Agarwal S."/>
            <person name="Srivastava S."/>
            <person name="Singh M."/>
            <person name="Sahoo L."/>
            <person name="Jayasankar P."/>
            <person name="Meher P.K."/>
            <person name="Koringa P.G."/>
            <person name="Iquebal M.A."/>
            <person name="Das S.P."/>
            <person name="Bit A."/>
            <person name="Patnaik S."/>
            <person name="Patel N."/>
            <person name="Shah T.M."/>
            <person name="Hinsu A."/>
            <person name="Jena J.K."/>
        </authorList>
    </citation>
    <scope>NUCLEOTIDE SEQUENCE</scope>
    <source>
        <strain evidence="2">CIFAMagur01</strain>
        <tissue evidence="2">Testis</tissue>
    </source>
</reference>
<sequence length="68" mass="7442">MFARPNRTRRLFARPPALRRRDAGSRSGREPPTAAHDDPGARKTVSGRTGSASWTRRGERDEAPGGEA</sequence>
<organism evidence="2 3">
    <name type="scientific">Clarias magur</name>
    <name type="common">Asian catfish</name>
    <name type="synonym">Macropteronotus magur</name>
    <dbReference type="NCBI Taxonomy" id="1594786"/>
    <lineage>
        <taxon>Eukaryota</taxon>
        <taxon>Metazoa</taxon>
        <taxon>Chordata</taxon>
        <taxon>Craniata</taxon>
        <taxon>Vertebrata</taxon>
        <taxon>Euteleostomi</taxon>
        <taxon>Actinopterygii</taxon>
        <taxon>Neopterygii</taxon>
        <taxon>Teleostei</taxon>
        <taxon>Ostariophysi</taxon>
        <taxon>Siluriformes</taxon>
        <taxon>Clariidae</taxon>
        <taxon>Clarias</taxon>
    </lineage>
</organism>
<keyword evidence="3" id="KW-1185">Reference proteome</keyword>
<accession>A0A8J4TS18</accession>
<feature type="compositionally biased region" description="Basic and acidic residues" evidence="1">
    <location>
        <begin position="19"/>
        <end position="41"/>
    </location>
</feature>
<name>A0A8J4TS18_CLAMG</name>
<gene>
    <name evidence="2" type="primary">cbh1</name>
    <name evidence="2" type="ORF">DAT39_023641</name>
</gene>
<dbReference type="AlphaFoldDB" id="A0A8J4TS18"/>
<evidence type="ECO:0000256" key="1">
    <source>
        <dbReference type="SAM" id="MobiDB-lite"/>
    </source>
</evidence>
<dbReference type="EMBL" id="QNUK01002484">
    <property type="protein sequence ID" value="KAF5879857.1"/>
    <property type="molecule type" value="Genomic_DNA"/>
</dbReference>
<feature type="region of interest" description="Disordered" evidence="1">
    <location>
        <begin position="1"/>
        <end position="68"/>
    </location>
</feature>
<protein>
    <submittedName>
        <fullName evidence="2">Caseinolytic peptidase B protein</fullName>
    </submittedName>
</protein>
<comment type="caution">
    <text evidence="2">The sequence shown here is derived from an EMBL/GenBank/DDBJ whole genome shotgun (WGS) entry which is preliminary data.</text>
</comment>
<dbReference type="Proteomes" id="UP000727407">
    <property type="component" value="Unassembled WGS sequence"/>
</dbReference>
<evidence type="ECO:0000313" key="3">
    <source>
        <dbReference type="Proteomes" id="UP000727407"/>
    </source>
</evidence>
<evidence type="ECO:0000313" key="2">
    <source>
        <dbReference type="EMBL" id="KAF5879857.1"/>
    </source>
</evidence>
<feature type="non-terminal residue" evidence="2">
    <location>
        <position position="68"/>
    </location>
</feature>
<proteinExistence type="predicted"/>
<feature type="compositionally biased region" description="Basic residues" evidence="1">
    <location>
        <begin position="1"/>
        <end position="12"/>
    </location>
</feature>